<proteinExistence type="predicted"/>
<gene>
    <name evidence="3" type="ORF">AMON00008_LOCUS58593</name>
</gene>
<evidence type="ECO:0000256" key="1">
    <source>
        <dbReference type="SAM" id="MobiDB-lite"/>
    </source>
</evidence>
<name>A0A7S4SY19_9DINO</name>
<reference evidence="3" key="1">
    <citation type="submission" date="2021-01" db="EMBL/GenBank/DDBJ databases">
        <authorList>
            <person name="Corre E."/>
            <person name="Pelletier E."/>
            <person name="Niang G."/>
            <person name="Scheremetjew M."/>
            <person name="Finn R."/>
            <person name="Kale V."/>
            <person name="Holt S."/>
            <person name="Cochrane G."/>
            <person name="Meng A."/>
            <person name="Brown T."/>
            <person name="Cohen L."/>
        </authorList>
    </citation>
    <scope>NUCLEOTIDE SEQUENCE</scope>
    <source>
        <strain evidence="3">CCMP3105</strain>
    </source>
</reference>
<feature type="compositionally biased region" description="Low complexity" evidence="1">
    <location>
        <begin position="1612"/>
        <end position="1671"/>
    </location>
</feature>
<keyword evidence="2" id="KW-1133">Transmembrane helix</keyword>
<keyword evidence="2" id="KW-0472">Membrane</keyword>
<dbReference type="EMBL" id="HBNR01081917">
    <property type="protein sequence ID" value="CAE4659124.1"/>
    <property type="molecule type" value="Transcribed_RNA"/>
</dbReference>
<evidence type="ECO:0000256" key="2">
    <source>
        <dbReference type="SAM" id="Phobius"/>
    </source>
</evidence>
<keyword evidence="2" id="KW-0812">Transmembrane</keyword>
<feature type="region of interest" description="Disordered" evidence="1">
    <location>
        <begin position="1609"/>
        <end position="1677"/>
    </location>
</feature>
<sequence length="1700" mass="180763">MSHPSEVGPSPVTAMSRPGCGRWSWLRLGAVAIGLAAWAAFLGAVFSFHACKVLAKQDLLAYIKPVRISLDATEGRDRPLLGVDATILTPKVLSRNIALRDGICDLKMDNGASLLQMHLVDSKYTGSSMARFAIELEHGSMQEAIAVMQRVGGAAAMNCNLGVGVDIFNSGWTFPLRHRVSMPMDLGQGKEFKTRLVRENMRPMTQATATSPLTFDEFTLPTLQDPTAAATVGYRVELSMPSHVATGFLRIMEGVPVEVKASVTLTEEDVGALEARITVDTALRRWAESSSAEERTVFALPVKVAGRANTAALGAVLSAATAGECAEFRREGGQHFHVRPCGPGQKPYPKVALVARSPGCAMARAFGARHSISVRPDDRPGAPTLSESLVQGRRLVARKLSGGTLEGYGARLHARIFLDDWLGVRVDLDVKGGDLADPALKVSAGVLLSVTEDHEWMTNDWEYNSHALALMARIRLDLDAPSGSAEISQKLVMDMTAERPEGSVHKYRNGTVFEGPVWEHEVREVSMDAFISYDHSQKLIRAGGKLHVMNIHDMLVGLRGVSNYTWLSSNPTRDTPYYDPFYLLGRGRRLLDAVPETTLADALVVRGRRLVDVVAGSAAGSQIETVARRLSSGARRFTDPDTESSVGNKIESVARRLASRFEHAENSSDTVVFNVSAGFGGSGRDKLTVDAFAAATGVGHLNFTLKSTETRPSVLSNAVNLDVQVMDGGGSFTLGEQIAPTLTGGSDLKLSFDPDEEAHLDMSMSGSAELIMDMSVSNTAQLRGAVSLLPACSVQSGDEDVLRSLSAMNIFVEVSNPQCSKCTVGGSWHSSWEPAGGYVLHSSCGWQNDTWWRSTRWESSSSCCDIYGNLPIRMAPGSEMTETHDFSFFRPDDWKDFFGWLNQTMSISDLTDGMYSRLETRYMTVGMETHRTWRLVANSSNDPDLVLNLKEVANRIGGTSYDLDVMEGQKKLADVSIATEDRDNTLGAVLRVIPADDPNGTFEVKAFFDQGSGDDDSYTLGAHLKEGQSLGQVLAVAVMISTAGDETLANGTIHEDEHTKVGFAQLTLIDGPTVPRGLDVVVKDGDDRNVSHVSLNVAETTDRNTGFTTFTGAGFIEDSSTRLGSVELTFAEGPTFPETVMVLIKDGNNTQVGHLSLTVAETANNTGSTKYVGAGFIESNSSKVGSAMVTFIDRGTGSFDVDASVEDDQDEQVFRVEADVDGSGNRYALKGSIEEGKKKVGSVAAMAELADNETRYVASLKVKDDSDAVVAALSADFSRPTGGVSADLTVKGTSEGSLAGTIPPQGNFYAGDVTFTVGSDTQAIWVNVSDDFVPAAPKDGLSGFKRWHFTLGTTIDKEVINVSTYLEEPPFGGGLSGCGIAARVNEVEQGLMPDSVDVSVDLDLPFEMSSGSSVVVQEVVQQVSTDVVMADVTTFVATVYKDEMAKAAGIDPALVEVESVGYKVEAGYSFPAVVTQREATTAIATANNVTNDRVQVTITSKSRRLRMRKQGRRLQGVDVQATITAPSAAAVSTIQTTAQDTSALSKALQTTSNKTVTASVTAAPVAKVSVVTKMRTAAAPKLETARLQSIGTAMGGTVQVTQMKPVAQMTVQQAPSTPTPTRAPSATPTPSQAGGATPAPGATPTPTRASSPTPTPTQAGGATPAPGATPRVTTSPARMAKPATAIVWSCAAAAAIVLAA</sequence>
<accession>A0A7S4SY19</accession>
<feature type="transmembrane region" description="Helical" evidence="2">
    <location>
        <begin position="25"/>
        <end position="48"/>
    </location>
</feature>
<protein>
    <submittedName>
        <fullName evidence="3">Uncharacterized protein</fullName>
    </submittedName>
</protein>
<evidence type="ECO:0000313" key="3">
    <source>
        <dbReference type="EMBL" id="CAE4659124.1"/>
    </source>
</evidence>
<organism evidence="3">
    <name type="scientific">Alexandrium monilatum</name>
    <dbReference type="NCBI Taxonomy" id="311494"/>
    <lineage>
        <taxon>Eukaryota</taxon>
        <taxon>Sar</taxon>
        <taxon>Alveolata</taxon>
        <taxon>Dinophyceae</taxon>
        <taxon>Gonyaulacales</taxon>
        <taxon>Pyrocystaceae</taxon>
        <taxon>Alexandrium</taxon>
    </lineage>
</organism>